<reference evidence="3" key="1">
    <citation type="journal article" date="2023" name="Mol. Phylogenet. Evol.">
        <title>Genome-scale phylogeny and comparative genomics of the fungal order Sordariales.</title>
        <authorList>
            <person name="Hensen N."/>
            <person name="Bonometti L."/>
            <person name="Westerberg I."/>
            <person name="Brannstrom I.O."/>
            <person name="Guillou S."/>
            <person name="Cros-Aarteil S."/>
            <person name="Calhoun S."/>
            <person name="Haridas S."/>
            <person name="Kuo A."/>
            <person name="Mondo S."/>
            <person name="Pangilinan J."/>
            <person name="Riley R."/>
            <person name="LaButti K."/>
            <person name="Andreopoulos B."/>
            <person name="Lipzen A."/>
            <person name="Chen C."/>
            <person name="Yan M."/>
            <person name="Daum C."/>
            <person name="Ng V."/>
            <person name="Clum A."/>
            <person name="Steindorff A."/>
            <person name="Ohm R.A."/>
            <person name="Martin F."/>
            <person name="Silar P."/>
            <person name="Natvig D.O."/>
            <person name="Lalanne C."/>
            <person name="Gautier V."/>
            <person name="Ament-Velasquez S.L."/>
            <person name="Kruys A."/>
            <person name="Hutchinson M.I."/>
            <person name="Powell A.J."/>
            <person name="Barry K."/>
            <person name="Miller A.N."/>
            <person name="Grigoriev I.V."/>
            <person name="Debuchy R."/>
            <person name="Gladieux P."/>
            <person name="Hiltunen Thoren M."/>
            <person name="Johannesson H."/>
        </authorList>
    </citation>
    <scope>NUCLEOTIDE SEQUENCE</scope>
    <source>
        <strain evidence="3">FGSC 1904</strain>
    </source>
</reference>
<evidence type="ECO:0000256" key="1">
    <source>
        <dbReference type="SAM" id="MobiDB-lite"/>
    </source>
</evidence>
<gene>
    <name evidence="3" type="ORF">B0T20DRAFT_383181</name>
</gene>
<dbReference type="PANTHER" id="PTHR35205">
    <property type="entry name" value="NB-ARC AND TPR DOMAIN PROTEIN"/>
    <property type="match status" value="1"/>
</dbReference>
<reference evidence="3" key="2">
    <citation type="submission" date="2023-07" db="EMBL/GenBank/DDBJ databases">
        <authorList>
            <consortium name="Lawrence Berkeley National Laboratory"/>
            <person name="Haridas S."/>
            <person name="Hensen N."/>
            <person name="Bonometti L."/>
            <person name="Westerberg I."/>
            <person name="Brannstrom I.O."/>
            <person name="Guillou S."/>
            <person name="Cros-Aarteil S."/>
            <person name="Calhoun S."/>
            <person name="Kuo A."/>
            <person name="Mondo S."/>
            <person name="Pangilinan J."/>
            <person name="Riley R."/>
            <person name="LaButti K."/>
            <person name="Andreopoulos B."/>
            <person name="Lipzen A."/>
            <person name="Chen C."/>
            <person name="Yanf M."/>
            <person name="Daum C."/>
            <person name="Ng V."/>
            <person name="Clum A."/>
            <person name="Steindorff A."/>
            <person name="Ohm R."/>
            <person name="Martin F."/>
            <person name="Silar P."/>
            <person name="Natvig D."/>
            <person name="Lalanne C."/>
            <person name="Gautier V."/>
            <person name="Ament-velasquez S.L."/>
            <person name="Kruys A."/>
            <person name="Hutchinson M.I."/>
            <person name="Powell A.J."/>
            <person name="Barry K."/>
            <person name="Miller A.N."/>
            <person name="Grigoriev I.V."/>
            <person name="Debuchy R."/>
            <person name="Gladieux P."/>
            <person name="Thoren M.H."/>
            <person name="Johannesson H."/>
        </authorList>
    </citation>
    <scope>NUCLEOTIDE SEQUENCE</scope>
    <source>
        <strain evidence="3">FGSC 1904</strain>
    </source>
</reference>
<dbReference type="SUPFAM" id="SSF52540">
    <property type="entry name" value="P-loop containing nucleoside triphosphate hydrolases"/>
    <property type="match status" value="1"/>
</dbReference>
<protein>
    <submittedName>
        <fullName evidence="3">P-loop containing nucleoside triphosphate hydrolase protein</fullName>
    </submittedName>
</protein>
<dbReference type="AlphaFoldDB" id="A0AAE0P327"/>
<evidence type="ECO:0000313" key="3">
    <source>
        <dbReference type="EMBL" id="KAK3392426.1"/>
    </source>
</evidence>
<sequence>MASSHLPRSFQKILPANSPPTVGPPSTLSLCQHPGLPGPLRWTPLLPTTPVVWLQNLLDDFSTSYEPGATIWEHQYDLPSDLSLVQYVMNEGKVLLQLLCDHCKTTDSGANKRPLVLICHGTGGLVAKRALSFCGGNTAYQYRGLIDVLSGVIFLGTPHVTEDQGSAKNTLRLLAKCYKDEKVNLRRADDVDVADFTQLCKGFENTRLSIPILFACETSGEAHSTRFIPLQKLLNKELKHVIVTRELGIFRPTDPKHTILDHVSNHLTICRFEPGCELYWKCAELLDKVKRDAPAQIANNTEKYEAPPWLTSASLRSGTDSSLYRSTRGSNPRLSFAGMNRDPLERLVEFPPEPRNPILPCFSLSRPRNPSFVGRQDVLGDIDDFLLPTNDVEQLRSLTLYGKGGIGKTQLAIEYAYSRSERFDAIFWLNGEETSTMATGFFQTAIQLGLEDDIEQWPVDQTHAASKNVVMHWLDLPLKDVSAPDTPSNLANWLIIFDNVKSVDLLSDHWPAFQRGSVLITSRKPIDMRKLPTSHRKSSEICVTILSKPGSMSLLQSLSRIWAGSSSTEAEALGMLVEQLGRLPLALQQTAGLLQILRLTSYRELFNLFDQKGVSGVFLEAWSNRMPLHLATLWQLNGISKSSMALLEVMSVLGPKIAEEILVDLNEVVKLEGYPSSVEDYDASKAQLVGLSLVIPRVETGELEQHSSVQQEVTDMMPDELITVYEAAGNLLIEKWPFQGNWQKRSMDRSNECDTLLPNILNLSKRLETSRQRGIHSPDLTRRLSRLFDDVRLYLSQSEILEDEQELCLRPYGMPEHTAG</sequence>
<dbReference type="PANTHER" id="PTHR35205:SF1">
    <property type="entry name" value="ZU5 DOMAIN-CONTAINING PROTEIN"/>
    <property type="match status" value="1"/>
</dbReference>
<evidence type="ECO:0000313" key="4">
    <source>
        <dbReference type="Proteomes" id="UP001281003"/>
    </source>
</evidence>
<dbReference type="InterPro" id="IPR056681">
    <property type="entry name" value="DUF7779"/>
</dbReference>
<accession>A0AAE0P327</accession>
<dbReference type="Gene3D" id="3.40.50.300">
    <property type="entry name" value="P-loop containing nucleotide triphosphate hydrolases"/>
    <property type="match status" value="1"/>
</dbReference>
<keyword evidence="4" id="KW-1185">Reference proteome</keyword>
<dbReference type="GO" id="GO:0016787">
    <property type="term" value="F:hydrolase activity"/>
    <property type="evidence" value="ECO:0007669"/>
    <property type="project" value="UniProtKB-KW"/>
</dbReference>
<proteinExistence type="predicted"/>
<keyword evidence="3" id="KW-0378">Hydrolase</keyword>
<feature type="region of interest" description="Disordered" evidence="1">
    <location>
        <begin position="1"/>
        <end position="26"/>
    </location>
</feature>
<comment type="caution">
    <text evidence="3">The sequence shown here is derived from an EMBL/GenBank/DDBJ whole genome shotgun (WGS) entry which is preliminary data.</text>
</comment>
<evidence type="ECO:0000259" key="2">
    <source>
        <dbReference type="Pfam" id="PF25000"/>
    </source>
</evidence>
<feature type="domain" description="DUF7779" evidence="2">
    <location>
        <begin position="634"/>
        <end position="720"/>
    </location>
</feature>
<dbReference type="EMBL" id="JAUTDP010000011">
    <property type="protein sequence ID" value="KAK3392426.1"/>
    <property type="molecule type" value="Genomic_DNA"/>
</dbReference>
<dbReference type="Pfam" id="PF25000">
    <property type="entry name" value="DUF7779"/>
    <property type="match status" value="1"/>
</dbReference>
<dbReference type="InterPro" id="IPR027417">
    <property type="entry name" value="P-loop_NTPase"/>
</dbReference>
<organism evidence="3 4">
    <name type="scientific">Sordaria brevicollis</name>
    <dbReference type="NCBI Taxonomy" id="83679"/>
    <lineage>
        <taxon>Eukaryota</taxon>
        <taxon>Fungi</taxon>
        <taxon>Dikarya</taxon>
        <taxon>Ascomycota</taxon>
        <taxon>Pezizomycotina</taxon>
        <taxon>Sordariomycetes</taxon>
        <taxon>Sordariomycetidae</taxon>
        <taxon>Sordariales</taxon>
        <taxon>Sordariaceae</taxon>
        <taxon>Sordaria</taxon>
    </lineage>
</organism>
<dbReference type="Proteomes" id="UP001281003">
    <property type="component" value="Unassembled WGS sequence"/>
</dbReference>
<dbReference type="GO" id="GO:0043531">
    <property type="term" value="F:ADP binding"/>
    <property type="evidence" value="ECO:0007669"/>
    <property type="project" value="InterPro"/>
</dbReference>
<name>A0AAE0P327_SORBR</name>